<reference evidence="2 3" key="1">
    <citation type="submission" date="2018-11" db="EMBL/GenBank/DDBJ databases">
        <title>Genome sequence of Saitozyma podzolica DSM 27192.</title>
        <authorList>
            <person name="Aliyu H."/>
            <person name="Gorte O."/>
            <person name="Ochsenreither K."/>
        </authorList>
    </citation>
    <scope>NUCLEOTIDE SEQUENCE [LARGE SCALE GENOMIC DNA]</scope>
    <source>
        <strain evidence="2 3">DSM 27192</strain>
    </source>
</reference>
<name>A0A427YII3_9TREE</name>
<evidence type="ECO:0000313" key="2">
    <source>
        <dbReference type="EMBL" id="RSH90904.1"/>
    </source>
</evidence>
<protein>
    <submittedName>
        <fullName evidence="2">Uncharacterized protein</fullName>
    </submittedName>
</protein>
<dbReference type="EMBL" id="RSCD01000009">
    <property type="protein sequence ID" value="RSH90904.1"/>
    <property type="molecule type" value="Genomic_DNA"/>
</dbReference>
<feature type="region of interest" description="Disordered" evidence="1">
    <location>
        <begin position="40"/>
        <end position="82"/>
    </location>
</feature>
<accession>A0A427YII3</accession>
<dbReference type="AlphaFoldDB" id="A0A427YII3"/>
<feature type="compositionally biased region" description="Low complexity" evidence="1">
    <location>
        <begin position="46"/>
        <end position="71"/>
    </location>
</feature>
<proteinExistence type="predicted"/>
<feature type="region of interest" description="Disordered" evidence="1">
    <location>
        <begin position="1"/>
        <end position="25"/>
    </location>
</feature>
<sequence>MPSEAQRYSPKRANSGTSCHAGPPEARKCWDELSCSSEVRTENRSSLDSADPTSLDSTDLTSLDSVDPTSLGSTCLDGPGEPRLTFQEVLGLKVRSSQRNWTSIRGNLGGGEKSPSILD</sequence>
<evidence type="ECO:0000313" key="3">
    <source>
        <dbReference type="Proteomes" id="UP000279259"/>
    </source>
</evidence>
<gene>
    <name evidence="2" type="ORF">EHS25_010080</name>
</gene>
<dbReference type="Proteomes" id="UP000279259">
    <property type="component" value="Unassembled WGS sequence"/>
</dbReference>
<comment type="caution">
    <text evidence="2">The sequence shown here is derived from an EMBL/GenBank/DDBJ whole genome shotgun (WGS) entry which is preliminary data.</text>
</comment>
<evidence type="ECO:0000256" key="1">
    <source>
        <dbReference type="SAM" id="MobiDB-lite"/>
    </source>
</evidence>
<organism evidence="2 3">
    <name type="scientific">Saitozyma podzolica</name>
    <dbReference type="NCBI Taxonomy" id="1890683"/>
    <lineage>
        <taxon>Eukaryota</taxon>
        <taxon>Fungi</taxon>
        <taxon>Dikarya</taxon>
        <taxon>Basidiomycota</taxon>
        <taxon>Agaricomycotina</taxon>
        <taxon>Tremellomycetes</taxon>
        <taxon>Tremellales</taxon>
        <taxon>Trimorphomycetaceae</taxon>
        <taxon>Saitozyma</taxon>
    </lineage>
</organism>
<feature type="region of interest" description="Disordered" evidence="1">
    <location>
        <begin position="100"/>
        <end position="119"/>
    </location>
</feature>
<keyword evidence="3" id="KW-1185">Reference proteome</keyword>